<dbReference type="EMBL" id="JACCKB010000044">
    <property type="protein sequence ID" value="NYZ68529.1"/>
    <property type="molecule type" value="Genomic_DNA"/>
</dbReference>
<dbReference type="PANTHER" id="PTHR35936:SF6">
    <property type="entry name" value="AMINO ACID ABC TRANSPORTER SUBSTRATE-BINDING PAAT FAMILY PROTEIN"/>
    <property type="match status" value="1"/>
</dbReference>
<evidence type="ECO:0000313" key="5">
    <source>
        <dbReference type="Proteomes" id="UP000569732"/>
    </source>
</evidence>
<accession>A0A853I6Y2</accession>
<comment type="caution">
    <text evidence="4">The sequence shown here is derived from an EMBL/GenBank/DDBJ whole genome shotgun (WGS) entry which is preliminary data.</text>
</comment>
<dbReference type="Proteomes" id="UP000569732">
    <property type="component" value="Unassembled WGS sequence"/>
</dbReference>
<dbReference type="Gene3D" id="3.40.190.10">
    <property type="entry name" value="Periplasmic binding protein-like II"/>
    <property type="match status" value="2"/>
</dbReference>
<gene>
    <name evidence="4" type="ORF">H0A36_21170</name>
</gene>
<feature type="domain" description="Solute-binding protein family 3/N-terminal" evidence="3">
    <location>
        <begin position="70"/>
        <end position="304"/>
    </location>
</feature>
<sequence>MEAKPVENRICHWAVYHISRNSLTVLFVMKLFHARSLATLSSMKLLKNSFLLLAILFSCHIDASKPCKKPLIISFDTHTEPWSYLDQDAQLTGLDVELIKTIFTHMGCELIIRLDIPWKRQVHWLEQGLLDIAAQASKTSKREMFAYFSEPYRHEYIAIYIRSHDLHKFNFMSLTELPHLKFRLGIRRGNYYGDTFSQLLKTTLFKKYMNIAETEQDNFFKLIANRIDGFIGYPPGTEIDLKKVGLSKQIIRHPMPVINTGNIHVMFSKKTTLPALITQFNRSLDTIKTSGEYSKIIQKYNGDLIHAEH</sequence>
<proteinExistence type="inferred from homology"/>
<dbReference type="RefSeq" id="WP_180570533.1">
    <property type="nucleotide sequence ID" value="NZ_JACCKB010000044.1"/>
</dbReference>
<comment type="similarity">
    <text evidence="1">Belongs to the bacterial solute-binding protein 3 family.</text>
</comment>
<evidence type="ECO:0000259" key="3">
    <source>
        <dbReference type="SMART" id="SM00062"/>
    </source>
</evidence>
<name>A0A853I6Y2_9GAMM</name>
<evidence type="ECO:0000256" key="1">
    <source>
        <dbReference type="ARBA" id="ARBA00010333"/>
    </source>
</evidence>
<dbReference type="AlphaFoldDB" id="A0A853I6Y2"/>
<dbReference type="Pfam" id="PF00497">
    <property type="entry name" value="SBP_bac_3"/>
    <property type="match status" value="1"/>
</dbReference>
<protein>
    <submittedName>
        <fullName evidence="4">Transporter substrate-binding domain-containing protein</fullName>
    </submittedName>
</protein>
<organism evidence="4 5">
    <name type="scientific">Spartinivicinus marinus</name>
    <dbReference type="NCBI Taxonomy" id="2994442"/>
    <lineage>
        <taxon>Bacteria</taxon>
        <taxon>Pseudomonadati</taxon>
        <taxon>Pseudomonadota</taxon>
        <taxon>Gammaproteobacteria</taxon>
        <taxon>Oceanospirillales</taxon>
        <taxon>Zooshikellaceae</taxon>
        <taxon>Spartinivicinus</taxon>
    </lineage>
</organism>
<dbReference type="SUPFAM" id="SSF53850">
    <property type="entry name" value="Periplasmic binding protein-like II"/>
    <property type="match status" value="1"/>
</dbReference>
<keyword evidence="2" id="KW-0732">Signal</keyword>
<evidence type="ECO:0000313" key="4">
    <source>
        <dbReference type="EMBL" id="NYZ68529.1"/>
    </source>
</evidence>
<dbReference type="InterPro" id="IPR001638">
    <property type="entry name" value="Solute-binding_3/MltF_N"/>
</dbReference>
<evidence type="ECO:0000256" key="2">
    <source>
        <dbReference type="ARBA" id="ARBA00022729"/>
    </source>
</evidence>
<reference evidence="4 5" key="1">
    <citation type="submission" date="2020-07" db="EMBL/GenBank/DDBJ databases">
        <title>Endozoicomonas sp. nov., isolated from sediment.</title>
        <authorList>
            <person name="Gu T."/>
        </authorList>
    </citation>
    <scope>NUCLEOTIDE SEQUENCE [LARGE SCALE GENOMIC DNA]</scope>
    <source>
        <strain evidence="4 5">SM1973</strain>
    </source>
</reference>
<dbReference type="SMART" id="SM00062">
    <property type="entry name" value="PBPb"/>
    <property type="match status" value="1"/>
</dbReference>
<dbReference type="PANTHER" id="PTHR35936">
    <property type="entry name" value="MEMBRANE-BOUND LYTIC MUREIN TRANSGLYCOSYLASE F"/>
    <property type="match status" value="1"/>
</dbReference>
<keyword evidence="5" id="KW-1185">Reference proteome</keyword>